<feature type="domain" description="Helicase C-terminal" evidence="16">
    <location>
        <begin position="352"/>
        <end position="514"/>
    </location>
</feature>
<comment type="catalytic activity">
    <reaction evidence="11">
        <text>ATP + H2O = ADP + phosphate + H(+)</text>
        <dbReference type="Rhea" id="RHEA:13065"/>
        <dbReference type="ChEBI" id="CHEBI:15377"/>
        <dbReference type="ChEBI" id="CHEBI:15378"/>
        <dbReference type="ChEBI" id="CHEBI:30616"/>
        <dbReference type="ChEBI" id="CHEBI:43474"/>
        <dbReference type="ChEBI" id="CHEBI:456216"/>
        <dbReference type="EC" id="3.6.4.13"/>
    </reaction>
</comment>
<reference evidence="18 19" key="1">
    <citation type="submission" date="2016-02" db="EMBL/GenBank/DDBJ databases">
        <title>Complete genome sequence and transcriptome regulation of the pentose utilising yeast Sugiyamaella lignohabitans.</title>
        <authorList>
            <person name="Bellasio M."/>
            <person name="Peymann A."/>
            <person name="Valli M."/>
            <person name="Sipitzky M."/>
            <person name="Graf A."/>
            <person name="Sauer M."/>
            <person name="Marx H."/>
            <person name="Mattanovich D."/>
        </authorList>
    </citation>
    <scope>NUCLEOTIDE SEQUENCE [LARGE SCALE GENOMIC DNA]</scope>
    <source>
        <strain evidence="18 19">CBS 10342</strain>
    </source>
</reference>
<feature type="domain" description="Helicase ATP-binding" evidence="15">
    <location>
        <begin position="168"/>
        <end position="341"/>
    </location>
</feature>
<dbReference type="InterPro" id="IPR050079">
    <property type="entry name" value="DEAD_box_RNA_helicase"/>
</dbReference>
<dbReference type="SMART" id="SM00490">
    <property type="entry name" value="HELICc"/>
    <property type="match status" value="1"/>
</dbReference>
<keyword evidence="3" id="KW-0690">Ribosome biogenesis</keyword>
<dbReference type="CDD" id="cd18787">
    <property type="entry name" value="SF2_C_DEAD"/>
    <property type="match status" value="1"/>
</dbReference>
<dbReference type="GO" id="GO:0030490">
    <property type="term" value="P:maturation of SSU-rRNA"/>
    <property type="evidence" value="ECO:0007669"/>
    <property type="project" value="InterPro"/>
</dbReference>
<proteinExistence type="inferred from homology"/>
<dbReference type="GO" id="GO:0016787">
    <property type="term" value="F:hydrolase activity"/>
    <property type="evidence" value="ECO:0007669"/>
    <property type="project" value="UniProtKB-KW"/>
</dbReference>
<dbReference type="SMART" id="SM00487">
    <property type="entry name" value="DEXDc"/>
    <property type="match status" value="1"/>
</dbReference>
<dbReference type="InterPro" id="IPR027417">
    <property type="entry name" value="P-loop_NTPase"/>
</dbReference>
<dbReference type="PROSITE" id="PS51195">
    <property type="entry name" value="Q_MOTIF"/>
    <property type="match status" value="1"/>
</dbReference>
<evidence type="ECO:0000256" key="12">
    <source>
        <dbReference type="PROSITE-ProRule" id="PRU00552"/>
    </source>
</evidence>
<feature type="compositionally biased region" description="Basic and acidic residues" evidence="14">
    <location>
        <begin position="520"/>
        <end position="533"/>
    </location>
</feature>
<protein>
    <recommendedName>
        <fullName evidence="2">RNA helicase</fullName>
        <ecNumber evidence="2">3.6.4.13</ecNumber>
    </recommendedName>
</protein>
<sequence>MDIFKLLSRGATIQRNGKHQKDLELFNPNATAAKEVAAGSDSVDLKIAKEIDFFKNASKADKKAKKVSSETNNKDKKVKQSNKNVIDNRNDEDDEEDDAVSVPLSITSPEEASVQRKKFKIKTTGDDIPLPIGSFEDLTTRFQLHRHLLRNLEQQNFSSPTAIQSESIPILLHGRDLIACAPTGSGKTLAFSIPLVQSLKEHKTTGIRCLIVSPTKELATQIYNEVVKLSRGRDLNICILTKAAAAKFRNDALSRQKFDILITTPLRLVDAVKSEIIDLSHVQHLVLDEADKLFEQGFLEQTDDILAACSNPRLQKALFSATIPSGVEEMAKTIMHSPIRIIVGHKEGASHDIDQKLVYAGNEQGKLIAIRQMITGGEVVPPVIIFVQSIQRAKALFHELLYDKVNVDAIHGERTQNQRDKVIERFKQGEIWVLICTDVLSRGIDFRGVNLVINYDVPQSSQSYVHRIGRTGRAGRAGKAVTFFTKDDHDAVKNVVNVMKQSGCDVGDWMLKMKKITKNDKKQLKKKPVERTEISTVPSVIRQKRKQRRDMVEASKKRKLHSTDDGPASAEQSSDEASD</sequence>
<evidence type="ECO:0000256" key="10">
    <source>
        <dbReference type="ARBA" id="ARBA00024355"/>
    </source>
</evidence>
<comment type="subcellular location">
    <subcellularLocation>
        <location evidence="1">Nucleus</location>
        <location evidence="1">Nucleolus</location>
    </subcellularLocation>
</comment>
<feature type="region of interest" description="Disordered" evidence="14">
    <location>
        <begin position="62"/>
        <end position="104"/>
    </location>
</feature>
<evidence type="ECO:0000259" key="16">
    <source>
        <dbReference type="PROSITE" id="PS51194"/>
    </source>
</evidence>
<dbReference type="Pfam" id="PF00271">
    <property type="entry name" value="Helicase_C"/>
    <property type="match status" value="1"/>
</dbReference>
<evidence type="ECO:0000256" key="8">
    <source>
        <dbReference type="ARBA" id="ARBA00022884"/>
    </source>
</evidence>
<dbReference type="PROSITE" id="PS51194">
    <property type="entry name" value="HELICASE_CTER"/>
    <property type="match status" value="1"/>
</dbReference>
<evidence type="ECO:0000256" key="1">
    <source>
        <dbReference type="ARBA" id="ARBA00004604"/>
    </source>
</evidence>
<dbReference type="OrthoDB" id="360161at2759"/>
<feature type="region of interest" description="Disordered" evidence="14">
    <location>
        <begin position="520"/>
        <end position="579"/>
    </location>
</feature>
<accession>A0A161HKX2</accession>
<evidence type="ECO:0000256" key="5">
    <source>
        <dbReference type="ARBA" id="ARBA00022801"/>
    </source>
</evidence>
<evidence type="ECO:0000259" key="17">
    <source>
        <dbReference type="PROSITE" id="PS51195"/>
    </source>
</evidence>
<evidence type="ECO:0000256" key="14">
    <source>
        <dbReference type="SAM" id="MobiDB-lite"/>
    </source>
</evidence>
<dbReference type="AlphaFoldDB" id="A0A161HKX2"/>
<dbReference type="Proteomes" id="UP000189580">
    <property type="component" value="Chromosome d"/>
</dbReference>
<evidence type="ECO:0000256" key="4">
    <source>
        <dbReference type="ARBA" id="ARBA00022741"/>
    </source>
</evidence>
<dbReference type="FunFam" id="3.40.50.300:FF:000759">
    <property type="entry name" value="probable ATP-dependent RNA helicase DDX52"/>
    <property type="match status" value="1"/>
</dbReference>
<dbReference type="PROSITE" id="PS00039">
    <property type="entry name" value="DEAD_ATP_HELICASE"/>
    <property type="match status" value="1"/>
</dbReference>
<dbReference type="EC" id="3.6.4.13" evidence="2"/>
<evidence type="ECO:0000259" key="15">
    <source>
        <dbReference type="PROSITE" id="PS51192"/>
    </source>
</evidence>
<dbReference type="SUPFAM" id="SSF52540">
    <property type="entry name" value="P-loop containing nucleoside triphosphate hydrolases"/>
    <property type="match status" value="1"/>
</dbReference>
<keyword evidence="7 13" id="KW-0067">ATP-binding</keyword>
<evidence type="ECO:0000256" key="3">
    <source>
        <dbReference type="ARBA" id="ARBA00022517"/>
    </source>
</evidence>
<dbReference type="InterPro" id="IPR014014">
    <property type="entry name" value="RNA_helicase_DEAD_Q_motif"/>
</dbReference>
<dbReference type="GO" id="GO:0005730">
    <property type="term" value="C:nucleolus"/>
    <property type="evidence" value="ECO:0007669"/>
    <property type="project" value="UniProtKB-SubCell"/>
</dbReference>
<evidence type="ECO:0000256" key="11">
    <source>
        <dbReference type="ARBA" id="ARBA00047984"/>
    </source>
</evidence>
<evidence type="ECO:0000313" key="19">
    <source>
        <dbReference type="Proteomes" id="UP000189580"/>
    </source>
</evidence>
<evidence type="ECO:0000313" key="18">
    <source>
        <dbReference type="EMBL" id="ANB13807.1"/>
    </source>
</evidence>
<dbReference type="EMBL" id="CP014502">
    <property type="protein sequence ID" value="ANB13807.1"/>
    <property type="molecule type" value="Genomic_DNA"/>
</dbReference>
<dbReference type="GeneID" id="30036920"/>
<evidence type="ECO:0000256" key="2">
    <source>
        <dbReference type="ARBA" id="ARBA00012552"/>
    </source>
</evidence>
<evidence type="ECO:0000256" key="7">
    <source>
        <dbReference type="ARBA" id="ARBA00022840"/>
    </source>
</evidence>
<feature type="domain" description="DEAD-box RNA helicase Q" evidence="17">
    <location>
        <begin position="137"/>
        <end position="165"/>
    </location>
</feature>
<organism evidence="18 19">
    <name type="scientific">Sugiyamaella lignohabitans</name>
    <dbReference type="NCBI Taxonomy" id="796027"/>
    <lineage>
        <taxon>Eukaryota</taxon>
        <taxon>Fungi</taxon>
        <taxon>Dikarya</taxon>
        <taxon>Ascomycota</taxon>
        <taxon>Saccharomycotina</taxon>
        <taxon>Dipodascomycetes</taxon>
        <taxon>Dipodascales</taxon>
        <taxon>Trichomonascaceae</taxon>
        <taxon>Sugiyamaella</taxon>
    </lineage>
</organism>
<dbReference type="Gene3D" id="3.40.50.300">
    <property type="entry name" value="P-loop containing nucleotide triphosphate hydrolases"/>
    <property type="match status" value="2"/>
</dbReference>
<keyword evidence="8" id="KW-0694">RNA-binding</keyword>
<dbReference type="GO" id="GO:0003724">
    <property type="term" value="F:RNA helicase activity"/>
    <property type="evidence" value="ECO:0007669"/>
    <property type="project" value="UniProtKB-EC"/>
</dbReference>
<evidence type="ECO:0000256" key="9">
    <source>
        <dbReference type="ARBA" id="ARBA00023242"/>
    </source>
</evidence>
<dbReference type="InterPro" id="IPR000629">
    <property type="entry name" value="RNA-helicase_DEAD-box_CS"/>
</dbReference>
<keyword evidence="19" id="KW-1185">Reference proteome</keyword>
<keyword evidence="9" id="KW-0539">Nucleus</keyword>
<keyword evidence="4 13" id="KW-0547">Nucleotide-binding</keyword>
<dbReference type="KEGG" id="slb:AWJ20_4754"/>
<dbReference type="PROSITE" id="PS51192">
    <property type="entry name" value="HELICASE_ATP_BIND_1"/>
    <property type="match status" value="1"/>
</dbReference>
<dbReference type="GO" id="GO:0005524">
    <property type="term" value="F:ATP binding"/>
    <property type="evidence" value="ECO:0007669"/>
    <property type="project" value="UniProtKB-KW"/>
</dbReference>
<dbReference type="InterPro" id="IPR011545">
    <property type="entry name" value="DEAD/DEAH_box_helicase_dom"/>
</dbReference>
<dbReference type="InterPro" id="IPR044764">
    <property type="entry name" value="DDX52/Rok1_DEADc"/>
</dbReference>
<evidence type="ECO:0000256" key="13">
    <source>
        <dbReference type="RuleBase" id="RU000492"/>
    </source>
</evidence>
<dbReference type="InterPro" id="IPR001650">
    <property type="entry name" value="Helicase_C-like"/>
</dbReference>
<comment type="similarity">
    <text evidence="10">Belongs to the DEAD box helicase family. DDX52/ROK1 subfamily.</text>
</comment>
<dbReference type="InterPro" id="IPR014001">
    <property type="entry name" value="Helicase_ATP-bd"/>
</dbReference>
<dbReference type="CDD" id="cd17957">
    <property type="entry name" value="DEADc_DDX52"/>
    <property type="match status" value="1"/>
</dbReference>
<dbReference type="RefSeq" id="XP_018736284.1">
    <property type="nucleotide sequence ID" value="XM_018881846.1"/>
</dbReference>
<dbReference type="GO" id="GO:0005829">
    <property type="term" value="C:cytosol"/>
    <property type="evidence" value="ECO:0007669"/>
    <property type="project" value="TreeGrafter"/>
</dbReference>
<keyword evidence="5 13" id="KW-0378">Hydrolase</keyword>
<name>A0A161HKX2_9ASCO</name>
<dbReference type="PANTHER" id="PTHR47959">
    <property type="entry name" value="ATP-DEPENDENT RNA HELICASE RHLE-RELATED"/>
    <property type="match status" value="1"/>
</dbReference>
<evidence type="ECO:0000256" key="6">
    <source>
        <dbReference type="ARBA" id="ARBA00022806"/>
    </source>
</evidence>
<dbReference type="Pfam" id="PF00270">
    <property type="entry name" value="DEAD"/>
    <property type="match status" value="1"/>
</dbReference>
<feature type="short sequence motif" description="Q motif" evidence="12">
    <location>
        <begin position="137"/>
        <end position="165"/>
    </location>
</feature>
<dbReference type="PANTHER" id="PTHR47959:SF15">
    <property type="entry name" value="RNA HELICASE"/>
    <property type="match status" value="1"/>
</dbReference>
<feature type="compositionally biased region" description="Acidic residues" evidence="14">
    <location>
        <begin position="90"/>
        <end position="99"/>
    </location>
</feature>
<keyword evidence="6 13" id="KW-0347">Helicase</keyword>
<gene>
    <name evidence="18" type="primary">ROK1</name>
    <name evidence="18" type="ORF">AWJ20_4754</name>
</gene>
<dbReference type="GO" id="GO:0003723">
    <property type="term" value="F:RNA binding"/>
    <property type="evidence" value="ECO:0007669"/>
    <property type="project" value="UniProtKB-KW"/>
</dbReference>